<dbReference type="Gene3D" id="3.60.20.10">
    <property type="entry name" value="Glutamine Phosphoribosylpyrophosphate, subunit 1, domain 1"/>
    <property type="match status" value="1"/>
</dbReference>
<comment type="subunit">
    <text evidence="3">The 20S proteasome core is composed of 14 alpha and 14 beta subunits that assemble into four stacked heptameric rings, resulting in a barrel-shaped structure. The two inner rings, each composed of seven catalytic beta subunits, are sandwiched by two outer rings, each composed of seven alpha subunits. The catalytic chamber with the active sites is on the inside of the barrel. Has a gated structure, the ends of the cylinder being occluded by the N-termini of the alpha-subunits. Is capped by the proteasome-associated ATPase, ARC.</text>
</comment>
<comment type="caution">
    <text evidence="6">The sequence shown here is derived from an EMBL/GenBank/DDBJ whole genome shotgun (WGS) entry which is preliminary data.</text>
</comment>
<feature type="region of interest" description="Disordered" evidence="5">
    <location>
        <begin position="227"/>
        <end position="251"/>
    </location>
</feature>
<name>A0ABN2RUI6_9MICO</name>
<comment type="function">
    <text evidence="3">Component of the proteasome core, a large protease complex with broad specificity involved in protein degradation.</text>
</comment>
<protein>
    <recommendedName>
        <fullName evidence="3">Proteasome subunit alpha</fullName>
    </recommendedName>
    <alternativeName>
        <fullName evidence="3">20S proteasome alpha subunit</fullName>
    </alternativeName>
    <alternativeName>
        <fullName evidence="3">Proteasome core protein PrcA</fullName>
    </alternativeName>
</protein>
<evidence type="ECO:0000256" key="3">
    <source>
        <dbReference type="HAMAP-Rule" id="MF_00289"/>
    </source>
</evidence>
<evidence type="ECO:0000256" key="1">
    <source>
        <dbReference type="ARBA" id="ARBA00022490"/>
    </source>
</evidence>
<dbReference type="Pfam" id="PF00227">
    <property type="entry name" value="Proteasome"/>
    <property type="match status" value="1"/>
</dbReference>
<dbReference type="InterPro" id="IPR022296">
    <property type="entry name" value="Proteasome_asu_bac"/>
</dbReference>
<organism evidence="6 7">
    <name type="scientific">Terrabacter lapilli</name>
    <dbReference type="NCBI Taxonomy" id="436231"/>
    <lineage>
        <taxon>Bacteria</taxon>
        <taxon>Bacillati</taxon>
        <taxon>Actinomycetota</taxon>
        <taxon>Actinomycetes</taxon>
        <taxon>Micrococcales</taxon>
        <taxon>Intrasporangiaceae</taxon>
        <taxon>Terrabacter</taxon>
    </lineage>
</organism>
<dbReference type="HAMAP" id="MF_00289_B">
    <property type="entry name" value="Proteasome_A_B"/>
    <property type="match status" value="1"/>
</dbReference>
<feature type="compositionally biased region" description="Pro residues" evidence="5">
    <location>
        <begin position="242"/>
        <end position="251"/>
    </location>
</feature>
<dbReference type="InterPro" id="IPR001353">
    <property type="entry name" value="Proteasome_sua/b"/>
</dbReference>
<evidence type="ECO:0000256" key="2">
    <source>
        <dbReference type="ARBA" id="ARBA00022942"/>
    </source>
</evidence>
<sequence>MTMPFYVPPEQVMKDRADFARKGIARGRSVIVVGYDKGIAFVAENPSRALHKVSEIYDRIAFAAVGRYNEFENLRVAGIRYADLRGYSYDRTDVTARALANTYAQILGAVFTQESKPLEIEIVVAEVGADPDSDQIFRLTYDGSVADERGFVAMGGASDAAEERLTTGWRPGMSLAEVLRLAVDVLGAGENGERRNLDEGQLEVAVLDRDRPRRSFRRIVGPVLSRLLGEPAGESSDEVAPAAPPETGPVG</sequence>
<evidence type="ECO:0000313" key="6">
    <source>
        <dbReference type="EMBL" id="GAA1975081.1"/>
    </source>
</evidence>
<evidence type="ECO:0000256" key="5">
    <source>
        <dbReference type="SAM" id="MobiDB-lite"/>
    </source>
</evidence>
<dbReference type="RefSeq" id="WP_344059870.1">
    <property type="nucleotide sequence ID" value="NZ_BAAAPU010000004.1"/>
</dbReference>
<dbReference type="InterPro" id="IPR023332">
    <property type="entry name" value="Proteasome_alpha-type"/>
</dbReference>
<reference evidence="6 7" key="1">
    <citation type="journal article" date="2019" name="Int. J. Syst. Evol. Microbiol.">
        <title>The Global Catalogue of Microorganisms (GCM) 10K type strain sequencing project: providing services to taxonomists for standard genome sequencing and annotation.</title>
        <authorList>
            <consortium name="The Broad Institute Genomics Platform"/>
            <consortium name="The Broad Institute Genome Sequencing Center for Infectious Disease"/>
            <person name="Wu L."/>
            <person name="Ma J."/>
        </authorList>
    </citation>
    <scope>NUCLEOTIDE SEQUENCE [LARGE SCALE GENOMIC DNA]</scope>
    <source>
        <strain evidence="6 7">JCM 15628</strain>
    </source>
</reference>
<keyword evidence="1 3" id="KW-0963">Cytoplasm</keyword>
<comment type="similarity">
    <text evidence="3 4">Belongs to the peptidase T1A family.</text>
</comment>
<keyword evidence="2 3" id="KW-0647">Proteasome</keyword>
<proteinExistence type="inferred from homology"/>
<dbReference type="SUPFAM" id="SSF56235">
    <property type="entry name" value="N-terminal nucleophile aminohydrolases (Ntn hydrolases)"/>
    <property type="match status" value="1"/>
</dbReference>
<dbReference type="CDD" id="cd01906">
    <property type="entry name" value="proteasome_protease_HslV"/>
    <property type="match status" value="1"/>
</dbReference>
<keyword evidence="7" id="KW-1185">Reference proteome</keyword>
<dbReference type="EMBL" id="BAAAPU010000004">
    <property type="protein sequence ID" value="GAA1975081.1"/>
    <property type="molecule type" value="Genomic_DNA"/>
</dbReference>
<evidence type="ECO:0000256" key="4">
    <source>
        <dbReference type="PROSITE-ProRule" id="PRU00808"/>
    </source>
</evidence>
<dbReference type="Proteomes" id="UP001500013">
    <property type="component" value="Unassembled WGS sequence"/>
</dbReference>
<comment type="activity regulation">
    <text evidence="3">The formation of the proteasomal ATPase ARC-20S proteasome complex, likely via the docking of the C-termini of ARC into the intersubunit pockets in the alpha-rings, may trigger opening of the gate for substrate entry. Interconversion between the open-gate and close-gate conformations leads to a dynamic regulation of the 20S proteasome proteolysis activity.</text>
</comment>
<dbReference type="GO" id="GO:0000502">
    <property type="term" value="C:proteasome complex"/>
    <property type="evidence" value="ECO:0007669"/>
    <property type="project" value="UniProtKB-KW"/>
</dbReference>
<dbReference type="NCBIfam" id="TIGR03691">
    <property type="entry name" value="20S_bact_alpha"/>
    <property type="match status" value="1"/>
</dbReference>
<evidence type="ECO:0000313" key="7">
    <source>
        <dbReference type="Proteomes" id="UP001500013"/>
    </source>
</evidence>
<comment type="pathway">
    <text evidence="3">Protein degradation; proteasomal Pup-dependent pathway.</text>
</comment>
<dbReference type="PROSITE" id="PS51475">
    <property type="entry name" value="PROTEASOME_ALPHA_2"/>
    <property type="match status" value="1"/>
</dbReference>
<comment type="subcellular location">
    <subcellularLocation>
        <location evidence="3">Cytoplasm</location>
    </subcellularLocation>
</comment>
<accession>A0ABN2RUI6</accession>
<dbReference type="InterPro" id="IPR029055">
    <property type="entry name" value="Ntn_hydrolases_N"/>
</dbReference>
<gene>
    <name evidence="3 6" type="primary">prcA</name>
    <name evidence="6" type="ORF">GCM10009817_14150</name>
</gene>